<dbReference type="AlphaFoldDB" id="A0A7E5VHJ2"/>
<protein>
    <submittedName>
        <fullName evidence="3">Uncharacterized protein LOC113493934</fullName>
    </submittedName>
</protein>
<dbReference type="KEGG" id="tnl:113493934"/>
<dbReference type="InParanoid" id="A0A7E5VHJ2"/>
<sequence length="425" mass="49054">MFLDFFFNHPLPRLGHIHHGMKCVPGRTLMKVTERQSQEIHTGDSESDEFGLRNANNRRTHMRIPTKDEYCRMCVCSADGKTEHCLNRPAETINECLQIAEVMDNYDAGIPYEHTRALSNRLRRDYLWHNDEIPYNPKAKCYRGHSYYSNSLTANNTDIDIPTDVDSLLNYDNDNTCFFCICSVDGTAAGCIHRDVQYCNFFRVIRDDKAIRDRYTAMFEQDRPSYFRQLSWRMRRTMDNGMYDMIANGIRLGGDTLCCNHPDGHRRQIHNDVRNKLRTLKKRLPKENLLGGSMRGDYNDKNTIIDEVNVQFSANAANIMPSEKKCVPFVSEYSTCNDDNMCTGCTKCTCTSKAQWSCDDVKLCEDIEMDEDKFMDQDEIFDNALDILDREVHGHNSRAPKQLPTHSNVPDPPKFKEDNGLLGTL</sequence>
<reference evidence="3" key="1">
    <citation type="submission" date="2025-08" db="UniProtKB">
        <authorList>
            <consortium name="RefSeq"/>
        </authorList>
    </citation>
    <scope>IDENTIFICATION</scope>
</reference>
<dbReference type="Proteomes" id="UP000322000">
    <property type="component" value="Chromosome 5"/>
</dbReference>
<keyword evidence="2" id="KW-1185">Reference proteome</keyword>
<accession>A0A7E5VHJ2</accession>
<dbReference type="GeneID" id="113493934"/>
<evidence type="ECO:0000256" key="1">
    <source>
        <dbReference type="SAM" id="MobiDB-lite"/>
    </source>
</evidence>
<evidence type="ECO:0000313" key="2">
    <source>
        <dbReference type="Proteomes" id="UP000322000"/>
    </source>
</evidence>
<gene>
    <name evidence="3" type="primary">LOC113493934</name>
</gene>
<dbReference type="RefSeq" id="XP_026727770.1">
    <property type="nucleotide sequence ID" value="XM_026871969.1"/>
</dbReference>
<feature type="region of interest" description="Disordered" evidence="1">
    <location>
        <begin position="395"/>
        <end position="425"/>
    </location>
</feature>
<dbReference type="OrthoDB" id="2139606at2759"/>
<name>A0A7E5VHJ2_TRINI</name>
<evidence type="ECO:0000313" key="3">
    <source>
        <dbReference type="RefSeq" id="XP_026727770.1"/>
    </source>
</evidence>
<organism evidence="2 3">
    <name type="scientific">Trichoplusia ni</name>
    <name type="common">Cabbage looper</name>
    <dbReference type="NCBI Taxonomy" id="7111"/>
    <lineage>
        <taxon>Eukaryota</taxon>
        <taxon>Metazoa</taxon>
        <taxon>Ecdysozoa</taxon>
        <taxon>Arthropoda</taxon>
        <taxon>Hexapoda</taxon>
        <taxon>Insecta</taxon>
        <taxon>Pterygota</taxon>
        <taxon>Neoptera</taxon>
        <taxon>Endopterygota</taxon>
        <taxon>Lepidoptera</taxon>
        <taxon>Glossata</taxon>
        <taxon>Ditrysia</taxon>
        <taxon>Noctuoidea</taxon>
        <taxon>Noctuidae</taxon>
        <taxon>Plusiinae</taxon>
        <taxon>Trichoplusia</taxon>
    </lineage>
</organism>
<proteinExistence type="predicted"/>